<evidence type="ECO:0000313" key="1">
    <source>
        <dbReference type="EMBL" id="KKN74755.1"/>
    </source>
</evidence>
<dbReference type="EMBL" id="LAZR01000321">
    <property type="protein sequence ID" value="KKN74755.1"/>
    <property type="molecule type" value="Genomic_DNA"/>
</dbReference>
<organism evidence="1">
    <name type="scientific">marine sediment metagenome</name>
    <dbReference type="NCBI Taxonomy" id="412755"/>
    <lineage>
        <taxon>unclassified sequences</taxon>
        <taxon>metagenomes</taxon>
        <taxon>ecological metagenomes</taxon>
    </lineage>
</organism>
<reference evidence="1" key="1">
    <citation type="journal article" date="2015" name="Nature">
        <title>Complex archaea that bridge the gap between prokaryotes and eukaryotes.</title>
        <authorList>
            <person name="Spang A."/>
            <person name="Saw J.H."/>
            <person name="Jorgensen S.L."/>
            <person name="Zaremba-Niedzwiedzka K."/>
            <person name="Martijn J."/>
            <person name="Lind A.E."/>
            <person name="van Eijk R."/>
            <person name="Schleper C."/>
            <person name="Guy L."/>
            <person name="Ettema T.J."/>
        </authorList>
    </citation>
    <scope>NUCLEOTIDE SEQUENCE</scope>
</reference>
<dbReference type="AlphaFoldDB" id="A0A0F9T0I4"/>
<sequence>MRILGFSKKWPKLNDIEFTTFRFTRKDRDWLAGENVQIVYKPRSKEREILGVARIKEKEFLKVWDITEYEAVVDGFNNALEMWQWLGKPKGYKRINKLTLRWLKSNG</sequence>
<proteinExistence type="predicted"/>
<gene>
    <name evidence="1" type="ORF">LCGC14_0387970</name>
</gene>
<accession>A0A0F9T0I4</accession>
<evidence type="ECO:0008006" key="2">
    <source>
        <dbReference type="Google" id="ProtNLM"/>
    </source>
</evidence>
<name>A0A0F9T0I4_9ZZZZ</name>
<protein>
    <recommendedName>
        <fullName evidence="2">ASCH domain-containing protein</fullName>
    </recommendedName>
</protein>
<comment type="caution">
    <text evidence="1">The sequence shown here is derived from an EMBL/GenBank/DDBJ whole genome shotgun (WGS) entry which is preliminary data.</text>
</comment>